<organism evidence="4 5">
    <name type="scientific">Mycobacterium botniense</name>
    <dbReference type="NCBI Taxonomy" id="84962"/>
    <lineage>
        <taxon>Bacteria</taxon>
        <taxon>Bacillati</taxon>
        <taxon>Actinomycetota</taxon>
        <taxon>Actinomycetes</taxon>
        <taxon>Mycobacteriales</taxon>
        <taxon>Mycobacteriaceae</taxon>
        <taxon>Mycobacterium</taxon>
    </lineage>
</organism>
<sequence length="520" mass="55643">MGCGPLSGLRRVLLGSWPPEVTAIHSVANHAHVALRFWRGTLLNTDTDKAGVVASRRGRARWLAAVATTAITASWAVACAAGGGRVISFYTPAADSATFAAIARNCTDQLGGRFRIQQVSLPKSADDQRLQLARRLTGNDRTLDVMGLDVMWTAEFADAGWVLPLSDDPAGRAEADATTDTLPGPLATATWKHKLYAAPLTSNTQLLWYRADLMDKPPATWTDMVAEATRLHAAGGPSWIAVQAKQYEGLVVWFNTLLVSAGGEVLSGDGRTVTLTDTPAHRAATVTALQILKSVATAPGADPSITQTDESTARLALEQGKAALEVNYPYVLRSILENAVKGGVPFLPLNTRPDLASSINSVGMFAPTGDQFRVAYDASKKVLGFAPYPAVVSGRPARVTIGGLNLAVAKTTRHKAEAFEAIRCLRNIHNQKHISIEGGLSPVRTSLYSDPQFQEQYPQYAIIRQQLTTAAVRPVTPLYQAVSTRISATLAPITKIDPERTAGELTEQVQKAIDGRGLIP</sequence>
<dbReference type="EMBL" id="BLKW01000004">
    <property type="protein sequence ID" value="GFG75066.1"/>
    <property type="molecule type" value="Genomic_DNA"/>
</dbReference>
<comment type="similarity">
    <text evidence="1">Belongs to the bacterial solute-binding protein 1 family.</text>
</comment>
<comment type="caution">
    <text evidence="4">The sequence shown here is derived from an EMBL/GenBank/DDBJ whole genome shotgun (WGS) entry which is preliminary data.</text>
</comment>
<evidence type="ECO:0000256" key="1">
    <source>
        <dbReference type="ARBA" id="ARBA00008520"/>
    </source>
</evidence>
<evidence type="ECO:0000256" key="3">
    <source>
        <dbReference type="ARBA" id="ARBA00022729"/>
    </source>
</evidence>
<protein>
    <recommendedName>
        <fullName evidence="6">ABC transporter substrate-binding protein</fullName>
    </recommendedName>
</protein>
<keyword evidence="2" id="KW-0813">Transport</keyword>
<dbReference type="GO" id="GO:1901982">
    <property type="term" value="F:maltose binding"/>
    <property type="evidence" value="ECO:0007669"/>
    <property type="project" value="TreeGrafter"/>
</dbReference>
<dbReference type="GO" id="GO:0042956">
    <property type="term" value="P:maltodextrin transmembrane transport"/>
    <property type="evidence" value="ECO:0007669"/>
    <property type="project" value="TreeGrafter"/>
</dbReference>
<evidence type="ECO:0008006" key="6">
    <source>
        <dbReference type="Google" id="ProtNLM"/>
    </source>
</evidence>
<keyword evidence="5" id="KW-1185">Reference proteome</keyword>
<gene>
    <name evidence="4" type="primary">lpqY</name>
    <name evidence="4" type="ORF">MBOT_24310</name>
</gene>
<reference evidence="4 5" key="1">
    <citation type="journal article" date="2019" name="Emerg. Microbes Infect.">
        <title>Comprehensive subspecies identification of 175 nontuberculous mycobacteria species based on 7547 genomic profiles.</title>
        <authorList>
            <person name="Matsumoto Y."/>
            <person name="Kinjo T."/>
            <person name="Motooka D."/>
            <person name="Nabeya D."/>
            <person name="Jung N."/>
            <person name="Uechi K."/>
            <person name="Horii T."/>
            <person name="Iida T."/>
            <person name="Fujita J."/>
            <person name="Nakamura S."/>
        </authorList>
    </citation>
    <scope>NUCLEOTIDE SEQUENCE [LARGE SCALE GENOMIC DNA]</scope>
    <source>
        <strain evidence="4 5">JCM 17322</strain>
    </source>
</reference>
<dbReference type="Gene3D" id="3.40.190.10">
    <property type="entry name" value="Periplasmic binding protein-like II"/>
    <property type="match status" value="1"/>
</dbReference>
<evidence type="ECO:0000313" key="5">
    <source>
        <dbReference type="Proteomes" id="UP000465361"/>
    </source>
</evidence>
<evidence type="ECO:0000256" key="2">
    <source>
        <dbReference type="ARBA" id="ARBA00022448"/>
    </source>
</evidence>
<dbReference type="InterPro" id="IPR006059">
    <property type="entry name" value="SBP"/>
</dbReference>
<name>A0A7I9XZ31_9MYCO</name>
<dbReference type="Pfam" id="PF01547">
    <property type="entry name" value="SBP_bac_1"/>
    <property type="match status" value="1"/>
</dbReference>
<dbReference type="SUPFAM" id="SSF53850">
    <property type="entry name" value="Periplasmic binding protein-like II"/>
    <property type="match status" value="1"/>
</dbReference>
<proteinExistence type="inferred from homology"/>
<dbReference type="AlphaFoldDB" id="A0A7I9XZ31"/>
<dbReference type="Proteomes" id="UP000465361">
    <property type="component" value="Unassembled WGS sequence"/>
</dbReference>
<accession>A0A7I9XZ31</accession>
<dbReference type="GO" id="GO:0055052">
    <property type="term" value="C:ATP-binding cassette (ABC) transporter complex, substrate-binding subunit-containing"/>
    <property type="evidence" value="ECO:0007669"/>
    <property type="project" value="TreeGrafter"/>
</dbReference>
<dbReference type="PANTHER" id="PTHR30061">
    <property type="entry name" value="MALTOSE-BINDING PERIPLASMIC PROTEIN"/>
    <property type="match status" value="1"/>
</dbReference>
<keyword evidence="3" id="KW-0732">Signal</keyword>
<dbReference type="PANTHER" id="PTHR30061:SF50">
    <property type="entry name" value="MALTOSE_MALTODEXTRIN-BINDING PERIPLASMIC PROTEIN"/>
    <property type="match status" value="1"/>
</dbReference>
<dbReference type="GO" id="GO:0015768">
    <property type="term" value="P:maltose transport"/>
    <property type="evidence" value="ECO:0007669"/>
    <property type="project" value="TreeGrafter"/>
</dbReference>
<evidence type="ECO:0000313" key="4">
    <source>
        <dbReference type="EMBL" id="GFG75066.1"/>
    </source>
</evidence>